<dbReference type="AlphaFoldDB" id="A0A0A8J567"/>
<dbReference type="CDD" id="cd13125">
    <property type="entry name" value="MATE_like_10"/>
    <property type="match status" value="1"/>
</dbReference>
<protein>
    <submittedName>
        <fullName evidence="7">O-antigen flippase</fullName>
    </submittedName>
</protein>
<dbReference type="Pfam" id="PF13440">
    <property type="entry name" value="Polysacc_synt_3"/>
    <property type="match status" value="1"/>
</dbReference>
<dbReference type="EMBL" id="AB812026">
    <property type="protein sequence ID" value="BAQ01133.1"/>
    <property type="molecule type" value="Genomic_DNA"/>
</dbReference>
<keyword evidence="3 6" id="KW-0812">Transmembrane</keyword>
<dbReference type="GO" id="GO:0005886">
    <property type="term" value="C:plasma membrane"/>
    <property type="evidence" value="ECO:0007669"/>
    <property type="project" value="UniProtKB-SubCell"/>
</dbReference>
<feature type="transmembrane region" description="Helical" evidence="6">
    <location>
        <begin position="217"/>
        <end position="237"/>
    </location>
</feature>
<proteinExistence type="predicted"/>
<feature type="transmembrane region" description="Helical" evidence="6">
    <location>
        <begin position="392"/>
        <end position="409"/>
    </location>
</feature>
<evidence type="ECO:0000256" key="1">
    <source>
        <dbReference type="ARBA" id="ARBA00004651"/>
    </source>
</evidence>
<organism evidence="7">
    <name type="scientific">Escherichia coli</name>
    <dbReference type="NCBI Taxonomy" id="562"/>
    <lineage>
        <taxon>Bacteria</taxon>
        <taxon>Pseudomonadati</taxon>
        <taxon>Pseudomonadota</taxon>
        <taxon>Gammaproteobacteria</taxon>
        <taxon>Enterobacterales</taxon>
        <taxon>Enterobacteriaceae</taxon>
        <taxon>Escherichia</taxon>
    </lineage>
</organism>
<dbReference type="RefSeq" id="WP_073535185.1">
    <property type="nucleotide sequence ID" value="NZ_CAJGEP010000021.1"/>
</dbReference>
<evidence type="ECO:0000313" key="7">
    <source>
        <dbReference type="EMBL" id="BAQ01133.1"/>
    </source>
</evidence>
<feature type="transmembrane region" description="Helical" evidence="6">
    <location>
        <begin position="257"/>
        <end position="276"/>
    </location>
</feature>
<sequence>MNLIRTSLLSVISTFFRLLSALVINKAIATFIGPTGLALIGQFQNFTQIALVLAQGGINNGVVKYNAELISENKDITILNSTAIRISLLSSLFIGFLMAIFSNYLSDYIFNSPNYSYVFIVFGITIFFFVINQLLLSILNGLKEIRLFIGINISQSIYSLIFTSLAILTYGLVGALIAMVTNQSIIFITVVWRLRKHPIISLRLFNANYDKKIANKLFKYSVMALTSILTVPLTNFILRNYIGNVIGWSQAGYWQAIWYISSMYLMVITTALNIYYLPRLSEIKDKKEIKKELLNGYVLIIPFIVLLTLGIFFLKEYIVLILFNKDFYPMLELFKWQLVGDVIKISAWLLSYIMLAKAMTKEFIITEILFSMLFVIVSLIYINVFGLIGVTYGYATNYIIYFIVMFLIFRKKYLLQ</sequence>
<dbReference type="InterPro" id="IPR050833">
    <property type="entry name" value="Poly_Biosynth_Transport"/>
</dbReference>
<feature type="transmembrane region" description="Helical" evidence="6">
    <location>
        <begin position="173"/>
        <end position="194"/>
    </location>
</feature>
<dbReference type="PANTHER" id="PTHR30250:SF30">
    <property type="entry name" value="LIPID III FLIPPASE"/>
    <property type="match status" value="1"/>
</dbReference>
<dbReference type="InterPro" id="IPR044550">
    <property type="entry name" value="WzxE"/>
</dbReference>
<reference evidence="7" key="1">
    <citation type="journal article" date="2014" name="DNA Res.">
        <title>A complete view of the genetic diversity of the Escherichia coli O-antigen biosynthesis gene cluster.</title>
        <authorList>
            <person name="Iguchi A."/>
            <person name="Iyoda S."/>
            <person name="Kikuchi T."/>
            <person name="Ogura Y."/>
            <person name="Katsura K."/>
            <person name="Ohnishi M."/>
            <person name="Hayashi T."/>
            <person name="Thomson N.R."/>
        </authorList>
    </citation>
    <scope>NUCLEOTIDE SEQUENCE</scope>
    <source>
        <strain evidence="7">K11a</strain>
    </source>
</reference>
<gene>
    <name evidence="7" type="primary">wzx</name>
</gene>
<feature type="transmembrane region" description="Helical" evidence="6">
    <location>
        <begin position="297"/>
        <end position="314"/>
    </location>
</feature>
<evidence type="ECO:0000256" key="6">
    <source>
        <dbReference type="SAM" id="Phobius"/>
    </source>
</evidence>
<evidence type="ECO:0000256" key="3">
    <source>
        <dbReference type="ARBA" id="ARBA00022692"/>
    </source>
</evidence>
<evidence type="ECO:0000256" key="2">
    <source>
        <dbReference type="ARBA" id="ARBA00022475"/>
    </source>
</evidence>
<keyword evidence="4 6" id="KW-1133">Transmembrane helix</keyword>
<comment type="subcellular location">
    <subcellularLocation>
        <location evidence="1">Cell membrane</location>
        <topology evidence="1">Multi-pass membrane protein</topology>
    </subcellularLocation>
</comment>
<keyword evidence="2" id="KW-1003">Cell membrane</keyword>
<feature type="transmembrane region" description="Helical" evidence="6">
    <location>
        <begin position="334"/>
        <end position="356"/>
    </location>
</feature>
<evidence type="ECO:0000256" key="4">
    <source>
        <dbReference type="ARBA" id="ARBA00022989"/>
    </source>
</evidence>
<evidence type="ECO:0000256" key="5">
    <source>
        <dbReference type="ARBA" id="ARBA00023136"/>
    </source>
</evidence>
<feature type="transmembrane region" description="Helical" evidence="6">
    <location>
        <begin position="117"/>
        <end position="135"/>
    </location>
</feature>
<keyword evidence="5 6" id="KW-0472">Membrane</keyword>
<dbReference type="PANTHER" id="PTHR30250">
    <property type="entry name" value="PST FAMILY PREDICTED COLANIC ACID TRANSPORTER"/>
    <property type="match status" value="1"/>
</dbReference>
<feature type="transmembrane region" description="Helical" evidence="6">
    <location>
        <begin position="147"/>
        <end position="167"/>
    </location>
</feature>
<dbReference type="GO" id="GO:0009246">
    <property type="term" value="P:enterobacterial common antigen biosynthetic process"/>
    <property type="evidence" value="ECO:0007669"/>
    <property type="project" value="InterPro"/>
</dbReference>
<feature type="transmembrane region" description="Helical" evidence="6">
    <location>
        <begin position="368"/>
        <end position="386"/>
    </location>
</feature>
<accession>A0A0A8J567</accession>
<name>A0A0A8J567_ECOLX</name>
<feature type="transmembrane region" description="Helical" evidence="6">
    <location>
        <begin position="83"/>
        <end position="105"/>
    </location>
</feature>
<feature type="transmembrane region" description="Helical" evidence="6">
    <location>
        <begin position="6"/>
        <end position="24"/>
    </location>
</feature>